<dbReference type="AlphaFoldDB" id="A0A9W6SZI6"/>
<comment type="caution">
    <text evidence="3">The sequence shown here is derived from an EMBL/GenBank/DDBJ whole genome shotgun (WGS) entry which is preliminary data.</text>
</comment>
<evidence type="ECO:0000313" key="4">
    <source>
        <dbReference type="Proteomes" id="UP001165120"/>
    </source>
</evidence>
<dbReference type="SUPFAM" id="SSF46609">
    <property type="entry name" value="Fe,Mn superoxide dismutase (SOD), N-terminal domain"/>
    <property type="match status" value="1"/>
</dbReference>
<dbReference type="GO" id="GO:0005737">
    <property type="term" value="C:cytoplasm"/>
    <property type="evidence" value="ECO:0007669"/>
    <property type="project" value="TreeGrafter"/>
</dbReference>
<dbReference type="Pfam" id="PF02777">
    <property type="entry name" value="Sod_Fe_C"/>
    <property type="match status" value="2"/>
</dbReference>
<organism evidence="3 4">
    <name type="scientific">Candida boidinii</name>
    <name type="common">Yeast</name>
    <dbReference type="NCBI Taxonomy" id="5477"/>
    <lineage>
        <taxon>Eukaryota</taxon>
        <taxon>Fungi</taxon>
        <taxon>Dikarya</taxon>
        <taxon>Ascomycota</taxon>
        <taxon>Saccharomycotina</taxon>
        <taxon>Pichiomycetes</taxon>
        <taxon>Pichiales</taxon>
        <taxon>Pichiaceae</taxon>
        <taxon>Ogataea</taxon>
        <taxon>Ogataea/Candida clade</taxon>
    </lineage>
</organism>
<name>A0A9W6SZI6_CANBO</name>
<dbReference type="GO" id="GO:0004784">
    <property type="term" value="F:superoxide dismutase activity"/>
    <property type="evidence" value="ECO:0007669"/>
    <property type="project" value="InterPro"/>
</dbReference>
<sequence>MSFVRISKRSIHTVPKLPLFKQWSNDGIKGFMSKEQFDISWNKYQDYLTKKLSLNTVGTEFESKTPFEIVISTKNKSNLNQVYHFASQSHNNHLFFQQLKDNTATKSSEKILDNNEVNEIRPILLKQIEKNFGSFQNFKNEFNLKADNLNGQGWIFLVENSDKSLEIKSINNDGTPYHFGRNQSLDLNGSISTNDYLTLIENKTNTINKVKDFTLPLLALNCWEYAYLNDYGINGKADYINNFWKAIDWNVINNRVFLTF</sequence>
<dbReference type="InterPro" id="IPR036324">
    <property type="entry name" value="Mn/Fe_SOD_N_sf"/>
</dbReference>
<feature type="domain" description="Manganese/iron superoxide dismutase C-terminal" evidence="2">
    <location>
        <begin position="124"/>
        <end position="179"/>
    </location>
</feature>
<feature type="domain" description="Manganese/iron superoxide dismutase C-terminal" evidence="2">
    <location>
        <begin position="202"/>
        <end position="255"/>
    </location>
</feature>
<dbReference type="Gene3D" id="3.55.40.20">
    <property type="entry name" value="Iron/manganese superoxide dismutase, C-terminal domain"/>
    <property type="match status" value="1"/>
</dbReference>
<dbReference type="PANTHER" id="PTHR43595:SF2">
    <property type="entry name" value="SMALL RIBOSOMAL SUBUNIT PROTEIN MS42"/>
    <property type="match status" value="1"/>
</dbReference>
<dbReference type="SUPFAM" id="SSF54719">
    <property type="entry name" value="Fe,Mn superoxide dismutase (SOD), C-terminal domain"/>
    <property type="match status" value="1"/>
</dbReference>
<proteinExistence type="predicted"/>
<evidence type="ECO:0000256" key="1">
    <source>
        <dbReference type="ARBA" id="ARBA00037226"/>
    </source>
</evidence>
<evidence type="ECO:0000259" key="2">
    <source>
        <dbReference type="Pfam" id="PF02777"/>
    </source>
</evidence>
<dbReference type="GO" id="GO:0046872">
    <property type="term" value="F:metal ion binding"/>
    <property type="evidence" value="ECO:0007669"/>
    <property type="project" value="InterPro"/>
</dbReference>
<dbReference type="EMBL" id="BSXN01001072">
    <property type="protein sequence ID" value="GME71439.1"/>
    <property type="molecule type" value="Genomic_DNA"/>
</dbReference>
<gene>
    <name evidence="3" type="ORF">Cboi02_000321100</name>
</gene>
<protein>
    <submittedName>
        <fullName evidence="3">Unnamed protein product</fullName>
    </submittedName>
</protein>
<dbReference type="Proteomes" id="UP001165120">
    <property type="component" value="Unassembled WGS sequence"/>
</dbReference>
<dbReference type="PANTHER" id="PTHR43595">
    <property type="entry name" value="37S RIBOSOMAL PROTEIN S26, MITOCHONDRIAL"/>
    <property type="match status" value="1"/>
</dbReference>
<evidence type="ECO:0000313" key="3">
    <source>
        <dbReference type="EMBL" id="GME71439.1"/>
    </source>
</evidence>
<accession>A0A9W6SZI6</accession>
<dbReference type="InterPro" id="IPR036314">
    <property type="entry name" value="SOD_C_sf"/>
</dbReference>
<comment type="function">
    <text evidence="1">Component of the mitochondrial ribosome (mitoribosome), a dedicated translation machinery responsible for the synthesis of mitochondrial genome-encoded proteins, including at least some of the essential transmembrane subunits of the mitochondrial respiratory chain. The mitoribosomes are attached to the mitochondrial inner membrane and translation products are cotranslationally integrated into the membrane.</text>
</comment>
<reference evidence="3" key="1">
    <citation type="submission" date="2023-04" db="EMBL/GenBank/DDBJ databases">
        <title>Candida boidinii NBRC 10035.</title>
        <authorList>
            <person name="Ichikawa N."/>
            <person name="Sato H."/>
            <person name="Tonouchi N."/>
        </authorList>
    </citation>
    <scope>NUCLEOTIDE SEQUENCE</scope>
    <source>
        <strain evidence="3">NBRC 10035</strain>
    </source>
</reference>
<dbReference type="InterPro" id="IPR019832">
    <property type="entry name" value="Mn/Fe_SOD_C"/>
</dbReference>
<keyword evidence="4" id="KW-1185">Reference proteome</keyword>